<dbReference type="PANTHER" id="PTHR41791">
    <property type="entry name" value="SSL7039 PROTEIN"/>
    <property type="match status" value="1"/>
</dbReference>
<sequence length="114" mass="13143">MEVQPREIRRYIKPNGTVPFAEWLAALRDVNAKIRIDKRLLRVRNGNLGDCRSVGEGVYELKIDYGPGYRVYFGQAGFTIVLILCGGDKSTQDQDIVRAKEYWKDYEIRESADQ</sequence>
<keyword evidence="2" id="KW-1185">Reference proteome</keyword>
<dbReference type="EMBL" id="NXIB02000074">
    <property type="protein sequence ID" value="PHX54880.1"/>
    <property type="molecule type" value="Genomic_DNA"/>
</dbReference>
<dbReference type="Proteomes" id="UP000226442">
    <property type="component" value="Unassembled WGS sequence"/>
</dbReference>
<name>A0A2G4EZE2_9CYAN</name>
<dbReference type="OrthoDB" id="9800258at2"/>
<protein>
    <submittedName>
        <fullName evidence="1">Type II toxin-antitoxin system RelE/ParE family toxin</fullName>
    </submittedName>
</protein>
<dbReference type="PANTHER" id="PTHR41791:SF1">
    <property type="entry name" value="SSL7039 PROTEIN"/>
    <property type="match status" value="1"/>
</dbReference>
<gene>
    <name evidence="1" type="ORF">CP500_013675</name>
</gene>
<evidence type="ECO:0000313" key="1">
    <source>
        <dbReference type="EMBL" id="PHX54880.1"/>
    </source>
</evidence>
<dbReference type="PIRSF" id="PIRSF028744">
    <property type="entry name" value="Addict_mod_HI1419"/>
    <property type="match status" value="1"/>
</dbReference>
<organism evidence="1 2">
    <name type="scientific">Tychonema bourrellyi FEM_GT703</name>
    <dbReference type="NCBI Taxonomy" id="2040638"/>
    <lineage>
        <taxon>Bacteria</taxon>
        <taxon>Bacillati</taxon>
        <taxon>Cyanobacteriota</taxon>
        <taxon>Cyanophyceae</taxon>
        <taxon>Oscillatoriophycideae</taxon>
        <taxon>Oscillatoriales</taxon>
        <taxon>Microcoleaceae</taxon>
        <taxon>Tychonema</taxon>
    </lineage>
</organism>
<comment type="caution">
    <text evidence="1">The sequence shown here is derived from an EMBL/GenBank/DDBJ whole genome shotgun (WGS) entry which is preliminary data.</text>
</comment>
<dbReference type="NCBIfam" id="TIGR02683">
    <property type="entry name" value="upstrm_HI1419"/>
    <property type="match status" value="1"/>
</dbReference>
<dbReference type="AlphaFoldDB" id="A0A2G4EZE2"/>
<reference evidence="1" key="1">
    <citation type="submission" date="2017-10" db="EMBL/GenBank/DDBJ databases">
        <title>Draft genome sequence of the planktic cyanobacteria Tychonema bourrellyi isolated from alpine lentic freshwater.</title>
        <authorList>
            <person name="Tett A."/>
            <person name="Armanini F."/>
            <person name="Asnicar F."/>
            <person name="Boscaini A."/>
            <person name="Pasolli E."/>
            <person name="Zolfo M."/>
            <person name="Donati C."/>
            <person name="Salmaso N."/>
            <person name="Segata N."/>
        </authorList>
    </citation>
    <scope>NUCLEOTIDE SEQUENCE</scope>
    <source>
        <strain evidence="1">FEM_GT703</strain>
    </source>
</reference>
<accession>A0A2G4EZE2</accession>
<proteinExistence type="predicted"/>
<dbReference type="InterPro" id="IPR014056">
    <property type="entry name" value="TypeIITA-like_toxin_pred"/>
</dbReference>
<dbReference type="RefSeq" id="WP_096831787.1">
    <property type="nucleotide sequence ID" value="NZ_NXIB02000074.1"/>
</dbReference>
<evidence type="ECO:0000313" key="2">
    <source>
        <dbReference type="Proteomes" id="UP000226442"/>
    </source>
</evidence>